<feature type="region of interest" description="Disordered" evidence="1">
    <location>
        <begin position="676"/>
        <end position="707"/>
    </location>
</feature>
<accession>A0ABU9CEM7</accession>
<feature type="region of interest" description="Disordered" evidence="1">
    <location>
        <begin position="537"/>
        <end position="655"/>
    </location>
</feature>
<evidence type="ECO:0000256" key="1">
    <source>
        <dbReference type="SAM" id="MobiDB-lite"/>
    </source>
</evidence>
<dbReference type="Proteomes" id="UP001365405">
    <property type="component" value="Unassembled WGS sequence"/>
</dbReference>
<feature type="region of interest" description="Disordered" evidence="1">
    <location>
        <begin position="43"/>
        <end position="277"/>
    </location>
</feature>
<dbReference type="EMBL" id="JBBUTH010000004">
    <property type="protein sequence ID" value="MEK8050323.1"/>
    <property type="molecule type" value="Genomic_DNA"/>
</dbReference>
<evidence type="ECO:0000313" key="2">
    <source>
        <dbReference type="EMBL" id="MEK8050323.1"/>
    </source>
</evidence>
<dbReference type="RefSeq" id="WP_341410006.1">
    <property type="nucleotide sequence ID" value="NZ_JBBUTH010000004.1"/>
</dbReference>
<name>A0ABU9CEM7_9BURK</name>
<feature type="compositionally biased region" description="Low complexity" evidence="1">
    <location>
        <begin position="251"/>
        <end position="277"/>
    </location>
</feature>
<comment type="caution">
    <text evidence="2">The sequence shown here is derived from an EMBL/GenBank/DDBJ whole genome shotgun (WGS) entry which is preliminary data.</text>
</comment>
<feature type="compositionally biased region" description="Acidic residues" evidence="1">
    <location>
        <begin position="188"/>
        <end position="198"/>
    </location>
</feature>
<feature type="compositionally biased region" description="Low complexity" evidence="1">
    <location>
        <begin position="217"/>
        <end position="237"/>
    </location>
</feature>
<proteinExistence type="predicted"/>
<feature type="compositionally biased region" description="Low complexity" evidence="1">
    <location>
        <begin position="199"/>
        <end position="209"/>
    </location>
</feature>
<feature type="compositionally biased region" description="Low complexity" evidence="1">
    <location>
        <begin position="575"/>
        <end position="613"/>
    </location>
</feature>
<reference evidence="2 3" key="1">
    <citation type="submission" date="2024-04" db="EMBL/GenBank/DDBJ databases">
        <title>Novel species of the genus Ideonella isolated from streams.</title>
        <authorList>
            <person name="Lu H."/>
        </authorList>
    </citation>
    <scope>NUCLEOTIDE SEQUENCE [LARGE SCALE GENOMIC DNA]</scope>
    <source>
        <strain evidence="2 3">DXS22W</strain>
    </source>
</reference>
<feature type="compositionally biased region" description="Low complexity" evidence="1">
    <location>
        <begin position="65"/>
        <end position="86"/>
    </location>
</feature>
<sequence>MPAKPLHEVLARVVAWHNRHPLALRISPQQVHSIGGVALPFASAQRPPEPPPALDEVLNPPADDPMASFLAAAPEAADPAETLPAVAVPPQPPGAHAGTDLDGDAPPLPPLPELPPIDTVDPATQAAPGDALPQDDIPPADTAAAPDADGHEAPAGDDAPIELAMALDEAPAAPDADAPSTPAPAPDIDSDVTDEAAADADAAPAAPADGEPERSPDPAATAPEPATDVATDAATEVLTAPNATAPDHGHAAQPPAAADADPPTASAEPASASDAAETPLAERLRAARERAQAAAPAPLDLDIGLDGPTAAPAALPAATALTASPDAPGADAAPAGNPRGWRARLAAWGARVAARLAALRPRRRPAGGALTALFQQDFMWPRTPAQVARWVQRHGSEQPLAPADWPQRVLQPDAALLHAARRKGRPHAVTRHVLTAAIGVGDRRIRLLIDADGHVLGPRAFDRRRINRLAGAGSLLGAALLTAVLGPWRHASAPADPHAAGATEAAAAASQAEAASAAMAAASAASDAAVADGAHAAASGTSGTSGTSGASATDAHAHAAHAAPDAHPAPPAPPAAALHPAPAAPANPAVQVAHAPPATQATTAPAADAHAAAHPPPAPAPTHAHAPAPAPAEPEPPASSFTVTQVPPPAYPVTRASGPIVAIRFRLSEEAKQAARDEVAAARAAVQGEPPPPSPAKPPRRAPAAPLETPVRVAQKPGVVYAVITRPMPQRASAEAILAQMMSVRARLPQTAPDQGEVMQHQGRWRAVWWPFTSLAEAERAQVMLVTRGMHVEVIEF</sequence>
<organism evidence="2 3">
    <name type="scientific">Pseudaquabacterium inlustre</name>
    <dbReference type="NCBI Taxonomy" id="2984192"/>
    <lineage>
        <taxon>Bacteria</taxon>
        <taxon>Pseudomonadati</taxon>
        <taxon>Pseudomonadota</taxon>
        <taxon>Betaproteobacteria</taxon>
        <taxon>Burkholderiales</taxon>
        <taxon>Sphaerotilaceae</taxon>
        <taxon>Pseudaquabacterium</taxon>
    </lineage>
</organism>
<protein>
    <recommendedName>
        <fullName evidence="4">SPOR domain-containing protein</fullName>
    </recommendedName>
</protein>
<evidence type="ECO:0008006" key="4">
    <source>
        <dbReference type="Google" id="ProtNLM"/>
    </source>
</evidence>
<gene>
    <name evidence="2" type="ORF">AACH10_08730</name>
</gene>
<feature type="compositionally biased region" description="Low complexity" evidence="1">
    <location>
        <begin position="164"/>
        <end position="180"/>
    </location>
</feature>
<keyword evidence="3" id="KW-1185">Reference proteome</keyword>
<feature type="compositionally biased region" description="Low complexity" evidence="1">
    <location>
        <begin position="537"/>
        <end position="566"/>
    </location>
</feature>
<feature type="compositionally biased region" description="Pro residues" evidence="1">
    <location>
        <begin position="628"/>
        <end position="637"/>
    </location>
</feature>
<evidence type="ECO:0000313" key="3">
    <source>
        <dbReference type="Proteomes" id="UP001365405"/>
    </source>
</evidence>
<feature type="compositionally biased region" description="Low complexity" evidence="1">
    <location>
        <begin position="134"/>
        <end position="147"/>
    </location>
</feature>
<feature type="compositionally biased region" description="Pro residues" evidence="1">
    <location>
        <begin position="106"/>
        <end position="115"/>
    </location>
</feature>